<keyword evidence="5" id="KW-0998">Cell outer membrane</keyword>
<evidence type="ECO:0000256" key="4">
    <source>
        <dbReference type="ARBA" id="ARBA00023139"/>
    </source>
</evidence>
<proteinExistence type="predicted"/>
<dbReference type="STRING" id="221988.MS2083"/>
<organism evidence="7 8">
    <name type="scientific">Mannheimia succiniciproducens (strain KCTC 0769BP / MBEL55E)</name>
    <dbReference type="NCBI Taxonomy" id="221988"/>
    <lineage>
        <taxon>Bacteria</taxon>
        <taxon>Pseudomonadati</taxon>
        <taxon>Pseudomonadota</taxon>
        <taxon>Gammaproteobacteria</taxon>
        <taxon>Pasteurellales</taxon>
        <taxon>Pasteurellaceae</taxon>
        <taxon>Basfia</taxon>
    </lineage>
</organism>
<reference evidence="7 8" key="1">
    <citation type="journal article" date="2004" name="Nat. Biotechnol.">
        <title>The genome sequence of the capnophilic rumen bacterium Mannheimia succiniciproducens.</title>
        <authorList>
            <person name="Hong S.H."/>
            <person name="Kim J.S."/>
            <person name="Lee S.Y."/>
            <person name="In Y.H."/>
            <person name="Choi S.S."/>
            <person name="Rih J.-K."/>
            <person name="Kim C.H."/>
            <person name="Jeong H."/>
            <person name="Hur C.G."/>
            <person name="Kim J.J."/>
        </authorList>
    </citation>
    <scope>NUCLEOTIDE SEQUENCE [LARGE SCALE GENOMIC DNA]</scope>
    <source>
        <strain evidence="8">KCTC 0769BP / MBEL55E</strain>
    </source>
</reference>
<dbReference type="EMBL" id="AE016827">
    <property type="protein sequence ID" value="AAU38690.1"/>
    <property type="molecule type" value="Genomic_DNA"/>
</dbReference>
<dbReference type="InterPro" id="IPR032831">
    <property type="entry name" value="LptM_cons"/>
</dbReference>
<evidence type="ECO:0000256" key="5">
    <source>
        <dbReference type="ARBA" id="ARBA00023237"/>
    </source>
</evidence>
<keyword evidence="6" id="KW-0449">Lipoprotein</keyword>
<name>Q65QS0_MANSM</name>
<keyword evidence="3" id="KW-0472">Membrane</keyword>
<keyword evidence="4" id="KW-0564">Palmitate</keyword>
<dbReference type="HOGENOM" id="CLU_200497_2_1_6"/>
<evidence type="ECO:0008006" key="9">
    <source>
        <dbReference type="Google" id="ProtNLM"/>
    </source>
</evidence>
<accession>Q65QS0</accession>
<dbReference type="GO" id="GO:0009279">
    <property type="term" value="C:cell outer membrane"/>
    <property type="evidence" value="ECO:0007669"/>
    <property type="project" value="UniProtKB-SubCell"/>
</dbReference>
<keyword evidence="2" id="KW-0732">Signal</keyword>
<sequence>MQIFIYQELKMKKFISLLILTALCASVTACGVKGPLYFPEQEQPKQEQAE</sequence>
<dbReference type="Proteomes" id="UP000000607">
    <property type="component" value="Chromosome"/>
</dbReference>
<evidence type="ECO:0000256" key="2">
    <source>
        <dbReference type="ARBA" id="ARBA00022729"/>
    </source>
</evidence>
<evidence type="ECO:0000313" key="8">
    <source>
        <dbReference type="Proteomes" id="UP000000607"/>
    </source>
</evidence>
<evidence type="ECO:0000313" key="7">
    <source>
        <dbReference type="EMBL" id="AAU38690.1"/>
    </source>
</evidence>
<evidence type="ECO:0000256" key="6">
    <source>
        <dbReference type="ARBA" id="ARBA00023288"/>
    </source>
</evidence>
<keyword evidence="8" id="KW-1185">Reference proteome</keyword>
<protein>
    <recommendedName>
        <fullName evidence="9">Lipoprotein</fullName>
    </recommendedName>
</protein>
<gene>
    <name evidence="7" type="ordered locus">MS2083</name>
</gene>
<evidence type="ECO:0000256" key="1">
    <source>
        <dbReference type="ARBA" id="ARBA00004459"/>
    </source>
</evidence>
<comment type="subcellular location">
    <subcellularLocation>
        <location evidence="1">Cell outer membrane</location>
        <topology evidence="1">Lipid-anchor</topology>
    </subcellularLocation>
</comment>
<dbReference type="KEGG" id="msu:MS2083"/>
<dbReference type="AlphaFoldDB" id="Q65QS0"/>
<evidence type="ECO:0000256" key="3">
    <source>
        <dbReference type="ARBA" id="ARBA00023136"/>
    </source>
</evidence>
<dbReference type="Pfam" id="PF13627">
    <property type="entry name" value="LptM_cons"/>
    <property type="match status" value="1"/>
</dbReference>
<dbReference type="NCBIfam" id="NF047847">
    <property type="entry name" value="SS_mature_LptM"/>
    <property type="match status" value="1"/>
</dbReference>